<organism evidence="7 8">
    <name type="scientific">Elysia marginata</name>
    <dbReference type="NCBI Taxonomy" id="1093978"/>
    <lineage>
        <taxon>Eukaryota</taxon>
        <taxon>Metazoa</taxon>
        <taxon>Spiralia</taxon>
        <taxon>Lophotrochozoa</taxon>
        <taxon>Mollusca</taxon>
        <taxon>Gastropoda</taxon>
        <taxon>Heterobranchia</taxon>
        <taxon>Euthyneura</taxon>
        <taxon>Panpulmonata</taxon>
        <taxon>Sacoglossa</taxon>
        <taxon>Placobranchoidea</taxon>
        <taxon>Plakobranchidae</taxon>
        <taxon>Elysia</taxon>
    </lineage>
</organism>
<evidence type="ECO:0000256" key="4">
    <source>
        <dbReference type="PIRSR" id="PIRSR619791-2"/>
    </source>
</evidence>
<evidence type="ECO:0000256" key="1">
    <source>
        <dbReference type="ARBA" id="ARBA00004613"/>
    </source>
</evidence>
<protein>
    <submittedName>
        <fullName evidence="7">Chorion peroxidase</fullName>
    </submittedName>
</protein>
<dbReference type="InterPro" id="IPR010255">
    <property type="entry name" value="Haem_peroxidase_sf"/>
</dbReference>
<dbReference type="SUPFAM" id="SSF48113">
    <property type="entry name" value="Heme-dependent peroxidases"/>
    <property type="match status" value="1"/>
</dbReference>
<feature type="chain" id="PRO_5043595923" evidence="6">
    <location>
        <begin position="19"/>
        <end position="570"/>
    </location>
</feature>
<dbReference type="GO" id="GO:0046872">
    <property type="term" value="F:metal ion binding"/>
    <property type="evidence" value="ECO:0007669"/>
    <property type="project" value="UniProtKB-KW"/>
</dbReference>
<keyword evidence="8" id="KW-1185">Reference proteome</keyword>
<dbReference type="PROSITE" id="PS50292">
    <property type="entry name" value="PEROXIDASE_3"/>
    <property type="match status" value="1"/>
</dbReference>
<evidence type="ECO:0000256" key="2">
    <source>
        <dbReference type="ARBA" id="ARBA00022525"/>
    </source>
</evidence>
<dbReference type="GO" id="GO:0004601">
    <property type="term" value="F:peroxidase activity"/>
    <property type="evidence" value="ECO:0007669"/>
    <property type="project" value="UniProtKB-KW"/>
</dbReference>
<dbReference type="Pfam" id="PF03098">
    <property type="entry name" value="An_peroxidase"/>
    <property type="match status" value="1"/>
</dbReference>
<dbReference type="Gene3D" id="1.10.640.10">
    <property type="entry name" value="Haem peroxidase domain superfamily, animal type"/>
    <property type="match status" value="2"/>
</dbReference>
<accession>A0AAV4FM69</accession>
<gene>
    <name evidence="7" type="ORF">ElyMa_000420500</name>
</gene>
<dbReference type="GO" id="GO:0005576">
    <property type="term" value="C:extracellular region"/>
    <property type="evidence" value="ECO:0007669"/>
    <property type="project" value="UniProtKB-SubCell"/>
</dbReference>
<feature type="region of interest" description="Disordered" evidence="5">
    <location>
        <begin position="106"/>
        <end position="125"/>
    </location>
</feature>
<keyword evidence="4" id="KW-0479">Metal-binding</keyword>
<dbReference type="Proteomes" id="UP000762676">
    <property type="component" value="Unassembled WGS sequence"/>
</dbReference>
<sequence>MAACEKWQLLLVVSGVLAAFEHAYGYTEDHRICGTLPEIYFANVIGRIPGGSDIILPGNQKPCRQKPLKERYREVDGRCNHPLDFGSAMKPVKRYIKPYYQDPKGYNTPRSFSERGKHPLPSPRAISTFIHTDRRKMDRYTMWVMQLGQFIDHDITSAPVPTEHNSSIRCCGLPPDQKPEECFSIEVPRNDRVFGQCMEFVRSEPWKDDEGQVIYPREQLNALTAFLDGSAIYGSNEETLARLRTSDGKGPLLKTMVVNGKERLPQDVNADRNMCLVSRSRHSYCQLAGDERVNEQPGLGSAHLLFHLFHNYIVKALTKGILGKDMHQVLDHEVEAYLQREPTPLHEYIFQEARRIVGAVLQKITYCDWLPLIVGPALIRKYSLDCHGRSRYNKFVDPRISNSFLTVAFRFGHSLIPNQVSINHVKLELKDQFMVPDPVQLYYESILEGMQDTRSQMKFDRHYNDLDLFVGGLLEVPVRGGIVGDTFGNILANQFADLKFGDAYFFMDTSRARGFTNEQLRSIKKYTLRDIVCMCGGVKKSQRNIFRAPMGRNLQEPCDARSEFNIAPWY</sequence>
<evidence type="ECO:0000256" key="5">
    <source>
        <dbReference type="SAM" id="MobiDB-lite"/>
    </source>
</evidence>
<dbReference type="GO" id="GO:0006979">
    <property type="term" value="P:response to oxidative stress"/>
    <property type="evidence" value="ECO:0007669"/>
    <property type="project" value="InterPro"/>
</dbReference>
<keyword evidence="7" id="KW-0560">Oxidoreductase</keyword>
<dbReference type="AlphaFoldDB" id="A0AAV4FM69"/>
<comment type="caution">
    <text evidence="7">The sequence shown here is derived from an EMBL/GenBank/DDBJ whole genome shotgun (WGS) entry which is preliminary data.</text>
</comment>
<comment type="subcellular location">
    <subcellularLocation>
        <location evidence="1">Secreted</location>
    </subcellularLocation>
</comment>
<dbReference type="InterPro" id="IPR019791">
    <property type="entry name" value="Haem_peroxidase_animal"/>
</dbReference>
<feature type="binding site" description="axial binding residue" evidence="4">
    <location>
        <position position="413"/>
    </location>
    <ligand>
        <name>heme b</name>
        <dbReference type="ChEBI" id="CHEBI:60344"/>
    </ligand>
    <ligandPart>
        <name>Fe</name>
        <dbReference type="ChEBI" id="CHEBI:18248"/>
    </ligandPart>
</feature>
<evidence type="ECO:0000256" key="3">
    <source>
        <dbReference type="ARBA" id="ARBA00023180"/>
    </source>
</evidence>
<dbReference type="InterPro" id="IPR037120">
    <property type="entry name" value="Haem_peroxidase_sf_animal"/>
</dbReference>
<keyword evidence="4" id="KW-0349">Heme</keyword>
<reference evidence="7 8" key="1">
    <citation type="journal article" date="2021" name="Elife">
        <title>Chloroplast acquisition without the gene transfer in kleptoplastic sea slugs, Plakobranchus ocellatus.</title>
        <authorList>
            <person name="Maeda T."/>
            <person name="Takahashi S."/>
            <person name="Yoshida T."/>
            <person name="Shimamura S."/>
            <person name="Takaki Y."/>
            <person name="Nagai Y."/>
            <person name="Toyoda A."/>
            <person name="Suzuki Y."/>
            <person name="Arimoto A."/>
            <person name="Ishii H."/>
            <person name="Satoh N."/>
            <person name="Nishiyama T."/>
            <person name="Hasebe M."/>
            <person name="Maruyama T."/>
            <person name="Minagawa J."/>
            <person name="Obokata J."/>
            <person name="Shigenobu S."/>
        </authorList>
    </citation>
    <scope>NUCLEOTIDE SEQUENCE [LARGE SCALE GENOMIC DNA]</scope>
</reference>
<feature type="signal peptide" evidence="6">
    <location>
        <begin position="1"/>
        <end position="18"/>
    </location>
</feature>
<keyword evidence="2" id="KW-0964">Secreted</keyword>
<evidence type="ECO:0000256" key="6">
    <source>
        <dbReference type="SAM" id="SignalP"/>
    </source>
</evidence>
<dbReference type="PANTHER" id="PTHR11475">
    <property type="entry name" value="OXIDASE/PEROXIDASE"/>
    <property type="match status" value="1"/>
</dbReference>
<proteinExistence type="predicted"/>
<keyword evidence="3" id="KW-0325">Glycoprotein</keyword>
<dbReference type="PRINTS" id="PR00457">
    <property type="entry name" value="ANPEROXIDASE"/>
</dbReference>
<dbReference type="EMBL" id="BMAT01000828">
    <property type="protein sequence ID" value="GFR74034.1"/>
    <property type="molecule type" value="Genomic_DNA"/>
</dbReference>
<dbReference type="PANTHER" id="PTHR11475:SF4">
    <property type="entry name" value="CHORION PEROXIDASE"/>
    <property type="match status" value="1"/>
</dbReference>
<name>A0AAV4FM69_9GAST</name>
<keyword evidence="7" id="KW-0575">Peroxidase</keyword>
<evidence type="ECO:0000313" key="7">
    <source>
        <dbReference type="EMBL" id="GFR74034.1"/>
    </source>
</evidence>
<keyword evidence="6" id="KW-0732">Signal</keyword>
<keyword evidence="4" id="KW-0408">Iron</keyword>
<evidence type="ECO:0000313" key="8">
    <source>
        <dbReference type="Proteomes" id="UP000762676"/>
    </source>
</evidence>
<dbReference type="GO" id="GO:0020037">
    <property type="term" value="F:heme binding"/>
    <property type="evidence" value="ECO:0007669"/>
    <property type="project" value="InterPro"/>
</dbReference>